<organism evidence="1 2">
    <name type="scientific">Coniosporium apollinis</name>
    <dbReference type="NCBI Taxonomy" id="61459"/>
    <lineage>
        <taxon>Eukaryota</taxon>
        <taxon>Fungi</taxon>
        <taxon>Dikarya</taxon>
        <taxon>Ascomycota</taxon>
        <taxon>Pezizomycotina</taxon>
        <taxon>Dothideomycetes</taxon>
        <taxon>Dothideomycetes incertae sedis</taxon>
        <taxon>Coniosporium</taxon>
    </lineage>
</organism>
<accession>A0ABQ9NI82</accession>
<evidence type="ECO:0000313" key="2">
    <source>
        <dbReference type="Proteomes" id="UP001172684"/>
    </source>
</evidence>
<protein>
    <submittedName>
        <fullName evidence="1">Uncharacterized protein</fullName>
    </submittedName>
</protein>
<keyword evidence="2" id="KW-1185">Reference proteome</keyword>
<gene>
    <name evidence="1" type="ORF">H2201_007975</name>
</gene>
<dbReference type="EMBL" id="JAPDRL010000093">
    <property type="protein sequence ID" value="KAJ9657968.1"/>
    <property type="molecule type" value="Genomic_DNA"/>
</dbReference>
<proteinExistence type="predicted"/>
<reference evidence="1" key="1">
    <citation type="submission" date="2022-10" db="EMBL/GenBank/DDBJ databases">
        <title>Culturing micro-colonial fungi from biological soil crusts in the Mojave desert and describing Neophaeococcomyces mojavensis, and introducing the new genera and species Taxawa tesnikishii.</title>
        <authorList>
            <person name="Kurbessoian T."/>
            <person name="Stajich J.E."/>
        </authorList>
    </citation>
    <scope>NUCLEOTIDE SEQUENCE</scope>
    <source>
        <strain evidence="1">TK_1</strain>
    </source>
</reference>
<evidence type="ECO:0000313" key="1">
    <source>
        <dbReference type="EMBL" id="KAJ9657968.1"/>
    </source>
</evidence>
<name>A0ABQ9NI82_9PEZI</name>
<sequence length="115" mass="13641">MSAEAYTICPRCERDCTDTRINQVCVACERRFNEEMSRTKGGEKTRRYWRRMLREAQEQQIRYRGLNEIAVEPAEEVKEAQSKPKTDAEEPIVVEEGERSWLVRKVRGFWKELKG</sequence>
<comment type="caution">
    <text evidence="1">The sequence shown here is derived from an EMBL/GenBank/DDBJ whole genome shotgun (WGS) entry which is preliminary data.</text>
</comment>
<dbReference type="Proteomes" id="UP001172684">
    <property type="component" value="Unassembled WGS sequence"/>
</dbReference>